<evidence type="ECO:0000256" key="1">
    <source>
        <dbReference type="SAM" id="Phobius"/>
    </source>
</evidence>
<reference evidence="2" key="1">
    <citation type="journal article" date="2020" name="Nature">
        <title>Giant virus diversity and host interactions through global metagenomics.</title>
        <authorList>
            <person name="Schulz F."/>
            <person name="Roux S."/>
            <person name="Paez-Espino D."/>
            <person name="Jungbluth S."/>
            <person name="Walsh D.A."/>
            <person name="Denef V.J."/>
            <person name="McMahon K.D."/>
            <person name="Konstantinidis K.T."/>
            <person name="Eloe-Fadrosh E.A."/>
            <person name="Kyrpides N.C."/>
            <person name="Woyke T."/>
        </authorList>
    </citation>
    <scope>NUCLEOTIDE SEQUENCE</scope>
    <source>
        <strain evidence="2">GVMAG-M-3300023184-72</strain>
    </source>
</reference>
<feature type="transmembrane region" description="Helical" evidence="1">
    <location>
        <begin position="6"/>
        <end position="23"/>
    </location>
</feature>
<dbReference type="AlphaFoldDB" id="A0A6C0IDH0"/>
<keyword evidence="1" id="KW-1133">Transmembrane helix</keyword>
<keyword evidence="1" id="KW-0812">Transmembrane</keyword>
<accession>A0A6C0IDH0</accession>
<keyword evidence="1" id="KW-0472">Membrane</keyword>
<dbReference type="EMBL" id="MN740163">
    <property type="protein sequence ID" value="QHT91141.1"/>
    <property type="molecule type" value="Genomic_DNA"/>
</dbReference>
<protein>
    <submittedName>
        <fullName evidence="2">Uncharacterized protein</fullName>
    </submittedName>
</protein>
<evidence type="ECO:0000313" key="2">
    <source>
        <dbReference type="EMBL" id="QHT91141.1"/>
    </source>
</evidence>
<name>A0A6C0IDH0_9ZZZZ</name>
<organism evidence="2">
    <name type="scientific">viral metagenome</name>
    <dbReference type="NCBI Taxonomy" id="1070528"/>
    <lineage>
        <taxon>unclassified sequences</taxon>
        <taxon>metagenomes</taxon>
        <taxon>organismal metagenomes</taxon>
    </lineage>
</organism>
<sequence>MKLNNIIIIFLSLFIFYIIYSNYGTFVEDFSMQNIVPTSSSNVDSSNNIYQYLAALPSDNTWSQDTQNSWVEKFNHTLTSLGSSAALLTSPTFNGINYMTIASEEEAKSYIQNGVWPLDTYITNLYNDKIMESEKIDNVSEENKTSAKQTWDLIQKMYPNRFIYQNVLGPSTLPQTALLLSLNPNIGSGMINSNNRKLICKSAIKGVIQQPDGTNITIPDNGLYPFINNGYTLDYSIFESIPGLKFDNSPCNICDIDDFNYLSTKNKCKFSLNNPVAYDIYSGINKNT</sequence>
<proteinExistence type="predicted"/>